<accession>J5SGE0</accession>
<gene>
    <name evidence="7" type="ORF">A1Q1_06037</name>
</gene>
<feature type="transmembrane region" description="Helical" evidence="6">
    <location>
        <begin position="134"/>
        <end position="157"/>
    </location>
</feature>
<evidence type="ECO:0000313" key="8">
    <source>
        <dbReference type="Proteomes" id="UP000002748"/>
    </source>
</evidence>
<organism evidence="7 8">
    <name type="scientific">Trichosporon asahii var. asahii (strain ATCC 90039 / CBS 2479 / JCM 2466 / KCTC 7840 / NBRC 103889/ NCYC 2677 / UAMH 7654)</name>
    <name type="common">Yeast</name>
    <dbReference type="NCBI Taxonomy" id="1186058"/>
    <lineage>
        <taxon>Eukaryota</taxon>
        <taxon>Fungi</taxon>
        <taxon>Dikarya</taxon>
        <taxon>Basidiomycota</taxon>
        <taxon>Agaricomycotina</taxon>
        <taxon>Tremellomycetes</taxon>
        <taxon>Trichosporonales</taxon>
        <taxon>Trichosporonaceae</taxon>
        <taxon>Trichosporon</taxon>
    </lineage>
</organism>
<dbReference type="Gene3D" id="1.20.1740.10">
    <property type="entry name" value="Amino acid/polyamine transporter I"/>
    <property type="match status" value="1"/>
</dbReference>
<feature type="transmembrane region" description="Helical" evidence="6">
    <location>
        <begin position="386"/>
        <end position="408"/>
    </location>
</feature>
<dbReference type="VEuPathDB" id="FungiDB:A1Q1_06037"/>
<dbReference type="GO" id="GO:0022857">
    <property type="term" value="F:transmembrane transporter activity"/>
    <property type="evidence" value="ECO:0007669"/>
    <property type="project" value="InterPro"/>
</dbReference>
<evidence type="ECO:0008006" key="9">
    <source>
        <dbReference type="Google" id="ProtNLM"/>
    </source>
</evidence>
<keyword evidence="5 6" id="KW-0472">Membrane</keyword>
<dbReference type="PIRSF" id="PIRSF006060">
    <property type="entry name" value="AA_transporter"/>
    <property type="match status" value="1"/>
</dbReference>
<comment type="caution">
    <text evidence="7">The sequence shown here is derived from an EMBL/GenBank/DDBJ whole genome shotgun (WGS) entry which is preliminary data.</text>
</comment>
<keyword evidence="2" id="KW-0813">Transport</keyword>
<feature type="transmembrane region" description="Helical" evidence="6">
    <location>
        <begin position="91"/>
        <end position="113"/>
    </location>
</feature>
<dbReference type="Proteomes" id="UP000002748">
    <property type="component" value="Unassembled WGS sequence"/>
</dbReference>
<evidence type="ECO:0000256" key="3">
    <source>
        <dbReference type="ARBA" id="ARBA00022692"/>
    </source>
</evidence>
<dbReference type="RefSeq" id="XP_014176721.1">
    <property type="nucleotide sequence ID" value="XM_014321246.1"/>
</dbReference>
<feature type="transmembrane region" description="Helical" evidence="6">
    <location>
        <begin position="282"/>
        <end position="308"/>
    </location>
</feature>
<dbReference type="EMBL" id="ALBS01000325">
    <property type="protein sequence ID" value="EJT45486.1"/>
    <property type="molecule type" value="Genomic_DNA"/>
</dbReference>
<protein>
    <recommendedName>
        <fullName evidence="9">Choline transporter</fullName>
    </recommendedName>
</protein>
<dbReference type="PANTHER" id="PTHR45649">
    <property type="entry name" value="AMINO-ACID PERMEASE BAT1"/>
    <property type="match status" value="1"/>
</dbReference>
<dbReference type="Pfam" id="PF13520">
    <property type="entry name" value="AA_permease_2"/>
    <property type="match status" value="1"/>
</dbReference>
<feature type="transmembrane region" description="Helical" evidence="6">
    <location>
        <begin position="252"/>
        <end position="270"/>
    </location>
</feature>
<dbReference type="HOGENOM" id="CLU_004495_2_3_1"/>
<dbReference type="InterPro" id="IPR002293">
    <property type="entry name" value="AA/rel_permease1"/>
</dbReference>
<feature type="transmembrane region" description="Helical" evidence="6">
    <location>
        <begin position="457"/>
        <end position="480"/>
    </location>
</feature>
<feature type="transmembrane region" description="Helical" evidence="6">
    <location>
        <begin position="492"/>
        <end position="511"/>
    </location>
</feature>
<keyword evidence="3 6" id="KW-0812">Transmembrane</keyword>
<dbReference type="KEGG" id="tasa:A1Q1_06037"/>
<evidence type="ECO:0000256" key="2">
    <source>
        <dbReference type="ARBA" id="ARBA00022448"/>
    </source>
</evidence>
<evidence type="ECO:0000256" key="6">
    <source>
        <dbReference type="SAM" id="Phobius"/>
    </source>
</evidence>
<feature type="transmembrane region" description="Helical" evidence="6">
    <location>
        <begin position="54"/>
        <end position="71"/>
    </location>
</feature>
<dbReference type="GO" id="GO:0016020">
    <property type="term" value="C:membrane"/>
    <property type="evidence" value="ECO:0007669"/>
    <property type="project" value="UniProtKB-SubCell"/>
</dbReference>
<feature type="transmembrane region" description="Helical" evidence="6">
    <location>
        <begin position="414"/>
        <end position="436"/>
    </location>
</feature>
<dbReference type="OrthoDB" id="3900342at2759"/>
<sequence>MATTQQQQQDKGYSTAQVVESVRVGQHAWGPYDNGDKEAQVAVDPDAAPRNFRFISLIGMAYAILNSWTAMSTSLSLALPSGGPVAVVWGILPSFVGNLCMAASMAEICAVYPTSGGQYHWTYLLAPPSIARSLSWVAGWFSTCGWIALAATASSLAGQLITGAYALAHPDYEPERWHIFVVYTGYALIALALNLFCLRLLPGLNQLAIFWSLTGLTVIVITILSCSSGNFASGKFVFTQFTNETGWPDGCAWILGLLQACFGLTGYDAVSHMVDEMPRPSVYAPRVMMASVGIGAATGFVFLVSLLFCIKDVDVVNTSKAGALIEALHQGTGSVVGGVCLSVFSIVCMAFTAQALLTASSRMTMAFARDRGMPFSRLFAKATRGVPVPAILLNAALVILFGCIYLGSDSALNAILSSSVISLNVSYSIPVALILIRGRKLLRPKSFAGEPSFSLGPVWGPICNVVGLAFTLVTTVFFLFPPELPATGSSMNYAVAVFGFVGIVSVITWMVDGRKNFTGPRDLGGLLELAHAEIGEDSSDQSSVQEVAETKA</sequence>
<dbReference type="GeneID" id="25989549"/>
<name>J5SGE0_TRIAS</name>
<evidence type="ECO:0000256" key="1">
    <source>
        <dbReference type="ARBA" id="ARBA00004141"/>
    </source>
</evidence>
<evidence type="ECO:0000256" key="5">
    <source>
        <dbReference type="ARBA" id="ARBA00023136"/>
    </source>
</evidence>
<dbReference type="AlphaFoldDB" id="J5SGE0"/>
<evidence type="ECO:0000313" key="7">
    <source>
        <dbReference type="EMBL" id="EJT45486.1"/>
    </source>
</evidence>
<comment type="subcellular location">
    <subcellularLocation>
        <location evidence="1">Membrane</location>
        <topology evidence="1">Multi-pass membrane protein</topology>
    </subcellularLocation>
</comment>
<keyword evidence="4 6" id="KW-1133">Transmembrane helix</keyword>
<dbReference type="PANTHER" id="PTHR45649:SF14">
    <property type="entry name" value="GABA PERMEASE"/>
    <property type="match status" value="1"/>
</dbReference>
<feature type="transmembrane region" description="Helical" evidence="6">
    <location>
        <begin position="335"/>
        <end position="357"/>
    </location>
</feature>
<feature type="transmembrane region" description="Helical" evidence="6">
    <location>
        <begin position="177"/>
        <end position="196"/>
    </location>
</feature>
<proteinExistence type="predicted"/>
<evidence type="ECO:0000256" key="4">
    <source>
        <dbReference type="ARBA" id="ARBA00022989"/>
    </source>
</evidence>
<feature type="transmembrane region" description="Helical" evidence="6">
    <location>
        <begin position="208"/>
        <end position="232"/>
    </location>
</feature>
<reference evidence="7 8" key="1">
    <citation type="journal article" date="2012" name="Eukaryot. Cell">
        <title>Draft genome sequence of CBS 2479, the standard type strain of Trichosporon asahii.</title>
        <authorList>
            <person name="Yang R.Y."/>
            <person name="Li H.T."/>
            <person name="Zhu H."/>
            <person name="Zhou G.P."/>
            <person name="Wang M."/>
            <person name="Wang L."/>
        </authorList>
    </citation>
    <scope>NUCLEOTIDE SEQUENCE [LARGE SCALE GENOMIC DNA]</scope>
    <source>
        <strain evidence="8">ATCC 90039 / CBS 2479 / JCM 2466 / KCTC 7840 / NCYC 2677 / UAMH 7654</strain>
    </source>
</reference>
<dbReference type="NCBIfam" id="TIGR01167">
    <property type="entry name" value="LPXTG_anchor"/>
    <property type="match status" value="1"/>
</dbReference>